<reference evidence="7 8" key="1">
    <citation type="submission" date="2024-09" db="EMBL/GenBank/DDBJ databases">
        <authorList>
            <person name="Sun Q."/>
            <person name="Mori K."/>
        </authorList>
    </citation>
    <scope>NUCLEOTIDE SEQUENCE [LARGE SCALE GENOMIC DNA]</scope>
    <source>
        <strain evidence="7 8">CCM 4839</strain>
    </source>
</reference>
<dbReference type="InterPro" id="IPR018060">
    <property type="entry name" value="HTH_AraC"/>
</dbReference>
<dbReference type="RefSeq" id="WP_204820795.1">
    <property type="nucleotide sequence ID" value="NZ_JANHOF010000020.1"/>
</dbReference>
<comment type="caution">
    <text evidence="7">The sequence shown here is derived from an EMBL/GenBank/DDBJ whole genome shotgun (WGS) entry which is preliminary data.</text>
</comment>
<feature type="domain" description="Response regulatory" evidence="6">
    <location>
        <begin position="3"/>
        <end position="120"/>
    </location>
</feature>
<keyword evidence="3" id="KW-0804">Transcription</keyword>
<evidence type="ECO:0000256" key="1">
    <source>
        <dbReference type="ARBA" id="ARBA00023015"/>
    </source>
</evidence>
<feature type="modified residue" description="4-aspartylphosphate" evidence="4">
    <location>
        <position position="55"/>
    </location>
</feature>
<dbReference type="PROSITE" id="PS50110">
    <property type="entry name" value="RESPONSE_REGULATORY"/>
    <property type="match status" value="1"/>
</dbReference>
<evidence type="ECO:0000259" key="5">
    <source>
        <dbReference type="PROSITE" id="PS01124"/>
    </source>
</evidence>
<keyword evidence="4" id="KW-0597">Phosphoprotein</keyword>
<dbReference type="CDD" id="cd17536">
    <property type="entry name" value="REC_YesN-like"/>
    <property type="match status" value="1"/>
</dbReference>
<dbReference type="Gene3D" id="1.10.10.60">
    <property type="entry name" value="Homeodomain-like"/>
    <property type="match status" value="2"/>
</dbReference>
<dbReference type="InterPro" id="IPR020449">
    <property type="entry name" value="Tscrpt_reg_AraC-type_HTH"/>
</dbReference>
<sequence length="515" mass="59640">MYNMLVVDDDRSEREGVKFLTEQFNWGLEIYEADSGESALEYIRDHSNIDILLTDIRMRELDGLQLAQKVKELLPHIKIIFMSAYGEFEYAQKAIDLNVTHYILKPVEIGEFMRVVSNVIRLCDEEQKEKLKNERIQEIYWKGIRYEKQQFLYDLIHGRGMIAEEDNESPDTAIHFSGYRYLRMAMIHTGSRFFDRNDLDVEPVLTGMIGGKADFVNLNEVQSVLLYEGSPEETIEDLIRMGTLLVELFKEKHSADVSIVISGLIESLKHIGSEYNLMETMLANKFFMEKGAVLYTGEVKSGDRDVYSNTRRVLFDTTEWLKEVEVDSDKIVLLIELLEGRKTVSENYAKYVCTEVLKSIDRPIQHNVNDFIMGLERIHNASSLMELMEVMRSIAQDMIASVERPRELFRSVIEEVIQIIDREYCSEITLESIAKQVYLSPGYLSRLFKKYKGKSIVKYITSIRLEKAGELLLTSNKKITDIGKEVGYPNFAYFSALFKNNYGKTPSQYREEQGL</sequence>
<keyword evidence="8" id="KW-1185">Reference proteome</keyword>
<dbReference type="EMBL" id="JBHLVF010000006">
    <property type="protein sequence ID" value="MFC0390100.1"/>
    <property type="molecule type" value="Genomic_DNA"/>
</dbReference>
<dbReference type="InterPro" id="IPR009057">
    <property type="entry name" value="Homeodomain-like_sf"/>
</dbReference>
<accession>A0ABV6J5A8</accession>
<evidence type="ECO:0000256" key="2">
    <source>
        <dbReference type="ARBA" id="ARBA00023125"/>
    </source>
</evidence>
<dbReference type="SUPFAM" id="SSF52172">
    <property type="entry name" value="CheY-like"/>
    <property type="match status" value="1"/>
</dbReference>
<dbReference type="Proteomes" id="UP001589818">
    <property type="component" value="Unassembled WGS sequence"/>
</dbReference>
<dbReference type="PRINTS" id="PR00032">
    <property type="entry name" value="HTHARAC"/>
</dbReference>
<evidence type="ECO:0000259" key="6">
    <source>
        <dbReference type="PROSITE" id="PS50110"/>
    </source>
</evidence>
<dbReference type="Pfam" id="PF00072">
    <property type="entry name" value="Response_reg"/>
    <property type="match status" value="1"/>
</dbReference>
<dbReference type="InterPro" id="IPR001789">
    <property type="entry name" value="Sig_transdc_resp-reg_receiver"/>
</dbReference>
<keyword evidence="1" id="KW-0805">Transcription regulation</keyword>
<proteinExistence type="predicted"/>
<dbReference type="Pfam" id="PF12833">
    <property type="entry name" value="HTH_18"/>
    <property type="match status" value="1"/>
</dbReference>
<evidence type="ECO:0000313" key="8">
    <source>
        <dbReference type="Proteomes" id="UP001589818"/>
    </source>
</evidence>
<feature type="domain" description="HTH araC/xylS-type" evidence="5">
    <location>
        <begin position="414"/>
        <end position="512"/>
    </location>
</feature>
<evidence type="ECO:0000256" key="4">
    <source>
        <dbReference type="PROSITE-ProRule" id="PRU00169"/>
    </source>
</evidence>
<dbReference type="SUPFAM" id="SSF46689">
    <property type="entry name" value="Homeodomain-like"/>
    <property type="match status" value="2"/>
</dbReference>
<protein>
    <submittedName>
        <fullName evidence="7">Response regulator</fullName>
    </submittedName>
</protein>
<dbReference type="SMART" id="SM00448">
    <property type="entry name" value="REC"/>
    <property type="match status" value="1"/>
</dbReference>
<evidence type="ECO:0000313" key="7">
    <source>
        <dbReference type="EMBL" id="MFC0390100.1"/>
    </source>
</evidence>
<dbReference type="PROSITE" id="PS01124">
    <property type="entry name" value="HTH_ARAC_FAMILY_2"/>
    <property type="match status" value="1"/>
</dbReference>
<dbReference type="InterPro" id="IPR011006">
    <property type="entry name" value="CheY-like_superfamily"/>
</dbReference>
<organism evidence="7 8">
    <name type="scientific">Paenibacillus mendelii</name>
    <dbReference type="NCBI Taxonomy" id="206163"/>
    <lineage>
        <taxon>Bacteria</taxon>
        <taxon>Bacillati</taxon>
        <taxon>Bacillota</taxon>
        <taxon>Bacilli</taxon>
        <taxon>Bacillales</taxon>
        <taxon>Paenibacillaceae</taxon>
        <taxon>Paenibacillus</taxon>
    </lineage>
</organism>
<dbReference type="SMART" id="SM00342">
    <property type="entry name" value="HTH_ARAC"/>
    <property type="match status" value="1"/>
</dbReference>
<dbReference type="PANTHER" id="PTHR43280:SF2">
    <property type="entry name" value="HTH-TYPE TRANSCRIPTIONAL REGULATOR EXSA"/>
    <property type="match status" value="1"/>
</dbReference>
<dbReference type="PANTHER" id="PTHR43280">
    <property type="entry name" value="ARAC-FAMILY TRANSCRIPTIONAL REGULATOR"/>
    <property type="match status" value="1"/>
</dbReference>
<name>A0ABV6J5A8_9BACL</name>
<evidence type="ECO:0000256" key="3">
    <source>
        <dbReference type="ARBA" id="ARBA00023163"/>
    </source>
</evidence>
<keyword evidence="2" id="KW-0238">DNA-binding</keyword>
<gene>
    <name evidence="7" type="ORF">ACFFJ8_01800</name>
</gene>
<dbReference type="Gene3D" id="3.40.50.2300">
    <property type="match status" value="1"/>
</dbReference>